<gene>
    <name evidence="1" type="ORF">PsorP6_011996</name>
</gene>
<name>A0ACC0WLX6_9STRA</name>
<keyword evidence="2" id="KW-1185">Reference proteome</keyword>
<dbReference type="Proteomes" id="UP001163321">
    <property type="component" value="Chromosome 12"/>
</dbReference>
<reference evidence="1 2" key="1">
    <citation type="journal article" date="2022" name="bioRxiv">
        <title>The genome of the oomycete Peronosclerospora sorghi, a cosmopolitan pathogen of maize and sorghum, is inflated with dispersed pseudogenes.</title>
        <authorList>
            <person name="Fletcher K."/>
            <person name="Martin F."/>
            <person name="Isakeit T."/>
            <person name="Cavanaugh K."/>
            <person name="Magill C."/>
            <person name="Michelmore R."/>
        </authorList>
    </citation>
    <scope>NUCLEOTIDE SEQUENCE [LARGE SCALE GENOMIC DNA]</scope>
    <source>
        <strain evidence="1">P6</strain>
    </source>
</reference>
<proteinExistence type="predicted"/>
<protein>
    <submittedName>
        <fullName evidence="1">Uncharacterized protein</fullName>
    </submittedName>
</protein>
<comment type="caution">
    <text evidence="1">The sequence shown here is derived from an EMBL/GenBank/DDBJ whole genome shotgun (WGS) entry which is preliminary data.</text>
</comment>
<dbReference type="EMBL" id="CM047591">
    <property type="protein sequence ID" value="KAI9918726.1"/>
    <property type="molecule type" value="Genomic_DNA"/>
</dbReference>
<sequence>MPNGTHVVLYKRPSYQGEEYFNPKHSYSLNVLGISDPHGCIRYAYVRFPGSAHDTRVFIYTPVAQTPNVYFRDDEYILADTGYPSSSNVVPTYKKTRARLGWQEREARERFNTAVAQERIVVENTFGRLKGWCQSLRGLPIDIRNGRLHQMLCLWVRACNVLHNMMCTTRIGQQCRMQMKLTVLARKSLPK</sequence>
<organism evidence="1 2">
    <name type="scientific">Peronosclerospora sorghi</name>
    <dbReference type="NCBI Taxonomy" id="230839"/>
    <lineage>
        <taxon>Eukaryota</taxon>
        <taxon>Sar</taxon>
        <taxon>Stramenopiles</taxon>
        <taxon>Oomycota</taxon>
        <taxon>Peronosporomycetes</taxon>
        <taxon>Peronosporales</taxon>
        <taxon>Peronosporaceae</taxon>
        <taxon>Peronosclerospora</taxon>
    </lineage>
</organism>
<accession>A0ACC0WLX6</accession>
<evidence type="ECO:0000313" key="1">
    <source>
        <dbReference type="EMBL" id="KAI9918726.1"/>
    </source>
</evidence>
<evidence type="ECO:0000313" key="2">
    <source>
        <dbReference type="Proteomes" id="UP001163321"/>
    </source>
</evidence>